<keyword evidence="8" id="KW-1185">Reference proteome</keyword>
<dbReference type="GO" id="GO:0000815">
    <property type="term" value="C:ESCRT III complex"/>
    <property type="evidence" value="ECO:0007669"/>
    <property type="project" value="TreeGrafter"/>
</dbReference>
<sequence>MNAMRTGADAMKTIHKDLNIDKVDTTMDDIREQMDLANEVSEAISQPQLFGVEMDEEELNAELELLEQEELDAQLVNAENPPLHAPKAVQGEPVVPVKNQTISKEEEDELEELRASMAI</sequence>
<dbReference type="GO" id="GO:0032511">
    <property type="term" value="P:late endosome to vacuole transport via multivesicular body sorting pathway"/>
    <property type="evidence" value="ECO:0007669"/>
    <property type="project" value="TreeGrafter"/>
</dbReference>
<dbReference type="OrthoDB" id="5592979at2759"/>
<dbReference type="PANTHER" id="PTHR22761:SF10">
    <property type="entry name" value="GH13992P"/>
    <property type="match status" value="1"/>
</dbReference>
<gene>
    <name evidence="7" type="primary">SNF7_1</name>
    <name evidence="7" type="ORF">IWQ62_005234</name>
</gene>
<dbReference type="AlphaFoldDB" id="A0A9W8AMK6"/>
<comment type="caution">
    <text evidence="7">The sequence shown here is derived from an EMBL/GenBank/DDBJ whole genome shotgun (WGS) entry which is preliminary data.</text>
</comment>
<dbReference type="InterPro" id="IPR005024">
    <property type="entry name" value="Snf7_fam"/>
</dbReference>
<keyword evidence="3" id="KW-0967">Endosome</keyword>
<evidence type="ECO:0000256" key="3">
    <source>
        <dbReference type="ARBA" id="ARBA00022753"/>
    </source>
</evidence>
<evidence type="ECO:0000313" key="7">
    <source>
        <dbReference type="EMBL" id="KAJ1956752.1"/>
    </source>
</evidence>
<comment type="similarity">
    <text evidence="2">Belongs to the SNF7 family.</text>
</comment>
<dbReference type="EMBL" id="JANBPY010002066">
    <property type="protein sequence ID" value="KAJ1956752.1"/>
    <property type="molecule type" value="Genomic_DNA"/>
</dbReference>
<feature type="coiled-coil region" evidence="6">
    <location>
        <begin position="49"/>
        <end position="76"/>
    </location>
</feature>
<dbReference type="PANTHER" id="PTHR22761">
    <property type="entry name" value="CHARGED MULTIVESICULAR BODY PROTEIN"/>
    <property type="match status" value="1"/>
</dbReference>
<name>A0A9W8AMK6_9FUNG</name>
<dbReference type="Pfam" id="PF03357">
    <property type="entry name" value="Snf7"/>
    <property type="match status" value="1"/>
</dbReference>
<evidence type="ECO:0000256" key="5">
    <source>
        <dbReference type="ARBA" id="ARBA00042586"/>
    </source>
</evidence>
<organism evidence="7 8">
    <name type="scientific">Dispira parvispora</name>
    <dbReference type="NCBI Taxonomy" id="1520584"/>
    <lineage>
        <taxon>Eukaryota</taxon>
        <taxon>Fungi</taxon>
        <taxon>Fungi incertae sedis</taxon>
        <taxon>Zoopagomycota</taxon>
        <taxon>Kickxellomycotina</taxon>
        <taxon>Dimargaritomycetes</taxon>
        <taxon>Dimargaritales</taxon>
        <taxon>Dimargaritaceae</taxon>
        <taxon>Dispira</taxon>
    </lineage>
</organism>
<evidence type="ECO:0000256" key="4">
    <source>
        <dbReference type="ARBA" id="ARBA00040017"/>
    </source>
</evidence>
<evidence type="ECO:0000256" key="6">
    <source>
        <dbReference type="SAM" id="Coils"/>
    </source>
</evidence>
<evidence type="ECO:0000256" key="1">
    <source>
        <dbReference type="ARBA" id="ARBA00004177"/>
    </source>
</evidence>
<protein>
    <recommendedName>
        <fullName evidence="4">Vacuolar-sorting protein SNF7</fullName>
    </recommendedName>
    <alternativeName>
        <fullName evidence="5">Vacuolar protein-sorting-associated protein 32</fullName>
    </alternativeName>
</protein>
<dbReference type="GO" id="GO:0006900">
    <property type="term" value="P:vesicle budding from membrane"/>
    <property type="evidence" value="ECO:0007669"/>
    <property type="project" value="TreeGrafter"/>
</dbReference>
<evidence type="ECO:0000313" key="8">
    <source>
        <dbReference type="Proteomes" id="UP001150925"/>
    </source>
</evidence>
<evidence type="ECO:0000256" key="2">
    <source>
        <dbReference type="ARBA" id="ARBA00006190"/>
    </source>
</evidence>
<comment type="subcellular location">
    <subcellularLocation>
        <location evidence="1">Endosome</location>
    </subcellularLocation>
</comment>
<accession>A0A9W8AMK6</accession>
<proteinExistence type="inferred from homology"/>
<dbReference type="GO" id="GO:0005771">
    <property type="term" value="C:multivesicular body"/>
    <property type="evidence" value="ECO:0007669"/>
    <property type="project" value="TreeGrafter"/>
</dbReference>
<dbReference type="Gene3D" id="6.10.250.1710">
    <property type="match status" value="1"/>
</dbReference>
<dbReference type="Proteomes" id="UP001150925">
    <property type="component" value="Unassembled WGS sequence"/>
</dbReference>
<reference evidence="7" key="1">
    <citation type="submission" date="2022-07" db="EMBL/GenBank/DDBJ databases">
        <title>Phylogenomic reconstructions and comparative analyses of Kickxellomycotina fungi.</title>
        <authorList>
            <person name="Reynolds N.K."/>
            <person name="Stajich J.E."/>
            <person name="Barry K."/>
            <person name="Grigoriev I.V."/>
            <person name="Crous P."/>
            <person name="Smith M.E."/>
        </authorList>
    </citation>
    <scope>NUCLEOTIDE SEQUENCE</scope>
    <source>
        <strain evidence="7">RSA 1196</strain>
    </source>
</reference>
<keyword evidence="6" id="KW-0175">Coiled coil</keyword>
<dbReference type="GO" id="GO:0009898">
    <property type="term" value="C:cytoplasmic side of plasma membrane"/>
    <property type="evidence" value="ECO:0007669"/>
    <property type="project" value="TreeGrafter"/>
</dbReference>